<dbReference type="GeneID" id="20803606"/>
<feature type="domain" description="BCAS3 WD40" evidence="2">
    <location>
        <begin position="221"/>
        <end position="332"/>
    </location>
</feature>
<dbReference type="RefSeq" id="XP_009823205.1">
    <property type="nucleotide sequence ID" value="XM_009824903.1"/>
</dbReference>
<evidence type="ECO:0000256" key="1">
    <source>
        <dbReference type="SAM" id="MobiDB-lite"/>
    </source>
</evidence>
<dbReference type="EMBL" id="KI913115">
    <property type="protein sequence ID" value="ETV88342.1"/>
    <property type="molecule type" value="Genomic_DNA"/>
</dbReference>
<dbReference type="PANTHER" id="PTHR13268:SF0">
    <property type="entry name" value="BCAS3 MICROTUBULE ASSOCIATED CELL MIGRATION FACTOR"/>
    <property type="match status" value="1"/>
</dbReference>
<sequence>MEDVINTNPGALDNWTSYIFPSPSKSPSSPVHVTCLELHQVPHTSTTLLLQATPGAFSIYNANTMEAIGRKHSTEGDTVLLARFINTGSGSLPNVLLVAATLSVYSLEEECSLHEIPFPSPIADILDIQVNASVVAVLSHHTIRLLDRRLNYTVSHTLPTSSNAMALGSRWLAYPIHDPESLSTASSVATKDEYSLTDIAQGVASGLYYLSKMARRASADSEGGHLAVRDCISHTCIASFEAHSSAITSIAFDPSGMLVVSSSDKGQTLHVHRVQDGALLYRLHRGITHARIRHVATSLDSKWIAVTTSRGTTHIYAIRPDGGAIGGHTHAAVDLNDPTHLAVAKASIADEVQAKRFLLGGTETLHPLARLRHSSVDTVGSGLVCCHWHASHLLVASGGFLKALAVKPRSNVVDAPKPWLVLSLHLDVAKQRELDPRSSTTLPRFTDPIKPNGPAVETVTHVHHEMPIWHHPKVTFRALSWGKFRVLNVKRLGPVPLSTDDVVLEQLTQGESPVFDGTPSRDEPFVPPLDLSASISHAVTSSLTIRPHPHKNVPTTSTTRDAPPSTIQDAYF</sequence>
<name>W4H8T9_APHAT</name>
<dbReference type="InterPro" id="IPR045142">
    <property type="entry name" value="BCAS3-like"/>
</dbReference>
<evidence type="ECO:0000259" key="2">
    <source>
        <dbReference type="Pfam" id="PF21034"/>
    </source>
</evidence>
<dbReference type="InterPro" id="IPR015943">
    <property type="entry name" value="WD40/YVTN_repeat-like_dom_sf"/>
</dbReference>
<dbReference type="SUPFAM" id="SSF50978">
    <property type="entry name" value="WD40 repeat-like"/>
    <property type="match status" value="1"/>
</dbReference>
<dbReference type="GO" id="GO:0042594">
    <property type="term" value="P:response to starvation"/>
    <property type="evidence" value="ECO:0007669"/>
    <property type="project" value="TreeGrafter"/>
</dbReference>
<evidence type="ECO:0000313" key="3">
    <source>
        <dbReference type="EMBL" id="ETV88342.1"/>
    </source>
</evidence>
<gene>
    <name evidence="3" type="ORF">H257_01610</name>
</gene>
<protein>
    <recommendedName>
        <fullName evidence="2">BCAS3 WD40 domain-containing protein</fullName>
    </recommendedName>
</protein>
<dbReference type="PANTHER" id="PTHR13268">
    <property type="entry name" value="BREAST CARCINOMA AMPLIFIED SEQUENCE 3"/>
    <property type="match status" value="1"/>
</dbReference>
<feature type="region of interest" description="Disordered" evidence="1">
    <location>
        <begin position="542"/>
        <end position="565"/>
    </location>
</feature>
<dbReference type="GO" id="GO:0006914">
    <property type="term" value="P:autophagy"/>
    <property type="evidence" value="ECO:0007669"/>
    <property type="project" value="InterPro"/>
</dbReference>
<dbReference type="AlphaFoldDB" id="W4H8T9"/>
<dbReference type="InterPro" id="IPR001680">
    <property type="entry name" value="WD40_rpt"/>
</dbReference>
<proteinExistence type="predicted"/>
<dbReference type="STRING" id="112090.W4H8T9"/>
<dbReference type="OrthoDB" id="25778at2759"/>
<reference evidence="3" key="1">
    <citation type="submission" date="2013-12" db="EMBL/GenBank/DDBJ databases">
        <title>The Genome Sequence of Aphanomyces astaci APO3.</title>
        <authorList>
            <consortium name="The Broad Institute Genomics Platform"/>
            <person name="Russ C."/>
            <person name="Tyler B."/>
            <person name="van West P."/>
            <person name="Dieguez-Uribeondo J."/>
            <person name="Young S.K."/>
            <person name="Zeng Q."/>
            <person name="Gargeya S."/>
            <person name="Fitzgerald M."/>
            <person name="Abouelleil A."/>
            <person name="Alvarado L."/>
            <person name="Chapman S.B."/>
            <person name="Gainer-Dewar J."/>
            <person name="Goldberg J."/>
            <person name="Griggs A."/>
            <person name="Gujja S."/>
            <person name="Hansen M."/>
            <person name="Howarth C."/>
            <person name="Imamovic A."/>
            <person name="Ireland A."/>
            <person name="Larimer J."/>
            <person name="McCowan C."/>
            <person name="Murphy C."/>
            <person name="Pearson M."/>
            <person name="Poon T.W."/>
            <person name="Priest M."/>
            <person name="Roberts A."/>
            <person name="Saif S."/>
            <person name="Shea T."/>
            <person name="Sykes S."/>
            <person name="Wortman J."/>
            <person name="Nusbaum C."/>
            <person name="Birren B."/>
        </authorList>
    </citation>
    <scope>NUCLEOTIDE SEQUENCE [LARGE SCALE GENOMIC DNA]</scope>
    <source>
        <strain evidence="3">APO3</strain>
    </source>
</reference>
<dbReference type="VEuPathDB" id="FungiDB:H257_01610"/>
<dbReference type="Pfam" id="PF21034">
    <property type="entry name" value="BCAS3_WD40"/>
    <property type="match status" value="1"/>
</dbReference>
<dbReference type="InterPro" id="IPR048382">
    <property type="entry name" value="BCAS3_WD40"/>
</dbReference>
<dbReference type="SMART" id="SM00320">
    <property type="entry name" value="WD40"/>
    <property type="match status" value="2"/>
</dbReference>
<dbReference type="Gene3D" id="2.130.10.10">
    <property type="entry name" value="YVTN repeat-like/Quinoprotein amine dehydrogenase"/>
    <property type="match status" value="1"/>
</dbReference>
<accession>W4H8T9</accession>
<organism evidence="3">
    <name type="scientific">Aphanomyces astaci</name>
    <name type="common">Crayfish plague agent</name>
    <dbReference type="NCBI Taxonomy" id="112090"/>
    <lineage>
        <taxon>Eukaryota</taxon>
        <taxon>Sar</taxon>
        <taxon>Stramenopiles</taxon>
        <taxon>Oomycota</taxon>
        <taxon>Saprolegniomycetes</taxon>
        <taxon>Saprolegniales</taxon>
        <taxon>Verrucalvaceae</taxon>
        <taxon>Aphanomyces</taxon>
    </lineage>
</organism>
<feature type="compositionally biased region" description="Polar residues" evidence="1">
    <location>
        <begin position="553"/>
        <end position="565"/>
    </location>
</feature>
<dbReference type="GO" id="GO:0005737">
    <property type="term" value="C:cytoplasm"/>
    <property type="evidence" value="ECO:0007669"/>
    <property type="project" value="TreeGrafter"/>
</dbReference>
<dbReference type="InterPro" id="IPR036322">
    <property type="entry name" value="WD40_repeat_dom_sf"/>
</dbReference>